<feature type="chain" id="PRO_5041446349" description="Secreted protein" evidence="1">
    <location>
        <begin position="20"/>
        <end position="96"/>
    </location>
</feature>
<evidence type="ECO:0000313" key="3">
    <source>
        <dbReference type="Proteomes" id="UP001168821"/>
    </source>
</evidence>
<keyword evidence="3" id="KW-1185">Reference proteome</keyword>
<dbReference type="EMBL" id="JALNTZ010003897">
    <property type="protein sequence ID" value="KAJ3615774.1"/>
    <property type="molecule type" value="Genomic_DNA"/>
</dbReference>
<evidence type="ECO:0008006" key="4">
    <source>
        <dbReference type="Google" id="ProtNLM"/>
    </source>
</evidence>
<evidence type="ECO:0000313" key="2">
    <source>
        <dbReference type="EMBL" id="KAJ3615774.1"/>
    </source>
</evidence>
<organism evidence="2 3">
    <name type="scientific">Zophobas morio</name>
    <dbReference type="NCBI Taxonomy" id="2755281"/>
    <lineage>
        <taxon>Eukaryota</taxon>
        <taxon>Metazoa</taxon>
        <taxon>Ecdysozoa</taxon>
        <taxon>Arthropoda</taxon>
        <taxon>Hexapoda</taxon>
        <taxon>Insecta</taxon>
        <taxon>Pterygota</taxon>
        <taxon>Neoptera</taxon>
        <taxon>Endopterygota</taxon>
        <taxon>Coleoptera</taxon>
        <taxon>Polyphaga</taxon>
        <taxon>Cucujiformia</taxon>
        <taxon>Tenebrionidae</taxon>
        <taxon>Zophobas</taxon>
    </lineage>
</organism>
<keyword evidence="1" id="KW-0732">Signal</keyword>
<dbReference type="AlphaFoldDB" id="A0AA38HIP9"/>
<reference evidence="2" key="1">
    <citation type="journal article" date="2023" name="G3 (Bethesda)">
        <title>Whole genome assemblies of Zophobas morio and Tenebrio molitor.</title>
        <authorList>
            <person name="Kaur S."/>
            <person name="Stinson S.A."/>
            <person name="diCenzo G.C."/>
        </authorList>
    </citation>
    <scope>NUCLEOTIDE SEQUENCE</scope>
    <source>
        <strain evidence="2">QUZm001</strain>
    </source>
</reference>
<accession>A0AA38HIP9</accession>
<gene>
    <name evidence="2" type="ORF">Zmor_012313</name>
</gene>
<evidence type="ECO:0000256" key="1">
    <source>
        <dbReference type="SAM" id="SignalP"/>
    </source>
</evidence>
<dbReference type="Proteomes" id="UP001168821">
    <property type="component" value="Unassembled WGS sequence"/>
</dbReference>
<proteinExistence type="predicted"/>
<sequence length="96" mass="10517">MGSLFVAIASICLVKSAQGEILQESLLYLLGNERGNCDTERRNFLKIFGGAVAGKQPETGGVCFKLITHTTPTRAECYGCRKCTQLRVEYPGEMAR</sequence>
<feature type="signal peptide" evidence="1">
    <location>
        <begin position="1"/>
        <end position="19"/>
    </location>
</feature>
<protein>
    <recommendedName>
        <fullName evidence="4">Secreted protein</fullName>
    </recommendedName>
</protein>
<comment type="caution">
    <text evidence="2">The sequence shown here is derived from an EMBL/GenBank/DDBJ whole genome shotgun (WGS) entry which is preliminary data.</text>
</comment>
<name>A0AA38HIP9_9CUCU</name>